<name>A0ABW5WYD1_9STAP</name>
<dbReference type="Pfam" id="PF02661">
    <property type="entry name" value="Fic"/>
    <property type="match status" value="1"/>
</dbReference>
<dbReference type="Gene3D" id="1.10.3290.10">
    <property type="entry name" value="Fido-like domain"/>
    <property type="match status" value="1"/>
</dbReference>
<evidence type="ECO:0000313" key="3">
    <source>
        <dbReference type="Proteomes" id="UP001597519"/>
    </source>
</evidence>
<keyword evidence="3" id="KW-1185">Reference proteome</keyword>
<evidence type="ECO:0000313" key="2">
    <source>
        <dbReference type="EMBL" id="MFD2830233.1"/>
    </source>
</evidence>
<gene>
    <name evidence="2" type="ORF">ACFSX4_07085</name>
</gene>
<sequence length="410" mass="47700">MNKYYPLDKLFHIDSDNHEKEYLNRWSQLSAYKTDIHVTPIKKGVFAKETVPLFLVNIPDLAEINEEIIENSNKITLLKNQLPTVSQDDFYSKLLINEIQSTNEVENVRSTKKEISDVLEDIKHQKFDQNTIAGKRFIGLTKLYYFLEQEGEINKVEDIRAIYDELVDPEIKEEDKLDGDIFRKDSVSVDSSGIEIHKGVMSEARIISMLGQMITFVNNEKMPYLYKLMFAHYLFEYIHPFYDGNGRMGRYIVCKSLSKKLDKFSAVTFSYIVNRHKNKYYKAFTQASNPLNKGELTFFVKDMLEMIQEGQEQVITILEENIQKIDRISQNIDRLNLKDFGNQALFILSQSAIFQPQESRITVNNLAEVLNCERRKVLNALSPIDNKLVKVKAKPLIYTLSDELLDFLLD</sequence>
<organism evidence="2 3">
    <name type="scientific">Corticicoccus populi</name>
    <dbReference type="NCBI Taxonomy" id="1812821"/>
    <lineage>
        <taxon>Bacteria</taxon>
        <taxon>Bacillati</taxon>
        <taxon>Bacillota</taxon>
        <taxon>Bacilli</taxon>
        <taxon>Bacillales</taxon>
        <taxon>Staphylococcaceae</taxon>
        <taxon>Corticicoccus</taxon>
    </lineage>
</organism>
<comment type="caution">
    <text evidence="2">The sequence shown here is derived from an EMBL/GenBank/DDBJ whole genome shotgun (WGS) entry which is preliminary data.</text>
</comment>
<dbReference type="PANTHER" id="PTHR13504:SF40">
    <property type="entry name" value="FIDO DOMAIN-CONTAINING PROTEIN"/>
    <property type="match status" value="1"/>
</dbReference>
<proteinExistence type="predicted"/>
<accession>A0ABW5WYD1</accession>
<dbReference type="SUPFAM" id="SSF140931">
    <property type="entry name" value="Fic-like"/>
    <property type="match status" value="1"/>
</dbReference>
<dbReference type="RefSeq" id="WP_377772964.1">
    <property type="nucleotide sequence ID" value="NZ_JBHUOQ010000001.1"/>
</dbReference>
<dbReference type="InterPro" id="IPR036597">
    <property type="entry name" value="Fido-like_dom_sf"/>
</dbReference>
<dbReference type="InterPro" id="IPR003812">
    <property type="entry name" value="Fido"/>
</dbReference>
<protein>
    <submittedName>
        <fullName evidence="2">Fic family protein</fullName>
    </submittedName>
</protein>
<dbReference type="InterPro" id="IPR040198">
    <property type="entry name" value="Fido_containing"/>
</dbReference>
<dbReference type="Proteomes" id="UP001597519">
    <property type="component" value="Unassembled WGS sequence"/>
</dbReference>
<feature type="domain" description="Fido" evidence="1">
    <location>
        <begin position="154"/>
        <end position="302"/>
    </location>
</feature>
<dbReference type="PANTHER" id="PTHR13504">
    <property type="entry name" value="FIDO DOMAIN-CONTAINING PROTEIN DDB_G0283145"/>
    <property type="match status" value="1"/>
</dbReference>
<reference evidence="3" key="1">
    <citation type="journal article" date="2019" name="Int. J. Syst. Evol. Microbiol.">
        <title>The Global Catalogue of Microorganisms (GCM) 10K type strain sequencing project: providing services to taxonomists for standard genome sequencing and annotation.</title>
        <authorList>
            <consortium name="The Broad Institute Genomics Platform"/>
            <consortium name="The Broad Institute Genome Sequencing Center for Infectious Disease"/>
            <person name="Wu L."/>
            <person name="Ma J."/>
        </authorList>
    </citation>
    <scope>NUCLEOTIDE SEQUENCE [LARGE SCALE GENOMIC DNA]</scope>
    <source>
        <strain evidence="3">KCTC 33575</strain>
    </source>
</reference>
<dbReference type="EMBL" id="JBHUOQ010000001">
    <property type="protein sequence ID" value="MFD2830233.1"/>
    <property type="molecule type" value="Genomic_DNA"/>
</dbReference>
<evidence type="ECO:0000259" key="1">
    <source>
        <dbReference type="PROSITE" id="PS51459"/>
    </source>
</evidence>
<dbReference type="PROSITE" id="PS51459">
    <property type="entry name" value="FIDO"/>
    <property type="match status" value="1"/>
</dbReference>